<keyword evidence="2" id="KW-1185">Reference proteome</keyword>
<dbReference type="Pfam" id="PF05284">
    <property type="entry name" value="DUF736"/>
    <property type="match status" value="1"/>
</dbReference>
<dbReference type="RefSeq" id="WP_120323563.1">
    <property type="nucleotide sequence ID" value="NZ_RAPF01000002.1"/>
</dbReference>
<name>A0A420ENY1_9SPHN</name>
<dbReference type="AlphaFoldDB" id="A0A420ENY1"/>
<organism evidence="1 2">
    <name type="scientific">Altericroceibacterium spongiae</name>
    <dbReference type="NCBI Taxonomy" id="2320269"/>
    <lineage>
        <taxon>Bacteria</taxon>
        <taxon>Pseudomonadati</taxon>
        <taxon>Pseudomonadota</taxon>
        <taxon>Alphaproteobacteria</taxon>
        <taxon>Sphingomonadales</taxon>
        <taxon>Erythrobacteraceae</taxon>
        <taxon>Altericroceibacterium</taxon>
    </lineage>
</organism>
<sequence length="112" mass="12255">MNIGTFTRTNDGYTGEVRAFGLHEPVVMLVPLDAGDAENAPDYRIRLGSEDGPDTGFAWKEVGEKAGDYVSLKIFGPLFSGGFIRANLFRADDAGRSFVLSLNAPQKRDERN</sequence>
<dbReference type="InterPro" id="IPR007948">
    <property type="entry name" value="DUF736"/>
</dbReference>
<evidence type="ECO:0000313" key="2">
    <source>
        <dbReference type="Proteomes" id="UP000284395"/>
    </source>
</evidence>
<dbReference type="Proteomes" id="UP000284395">
    <property type="component" value="Unassembled WGS sequence"/>
</dbReference>
<comment type="caution">
    <text evidence="1">The sequence shown here is derived from an EMBL/GenBank/DDBJ whole genome shotgun (WGS) entry which is preliminary data.</text>
</comment>
<gene>
    <name evidence="1" type="ORF">D6851_03770</name>
</gene>
<protein>
    <submittedName>
        <fullName evidence="1">DUF736 domain-containing protein</fullName>
    </submittedName>
</protein>
<reference evidence="1 2" key="1">
    <citation type="submission" date="2018-09" db="EMBL/GenBank/DDBJ databases">
        <title>Altererythrobacter spongiae sp. nov., isolated from a marine sponge.</title>
        <authorList>
            <person name="Zhuang L."/>
            <person name="Luo L."/>
        </authorList>
    </citation>
    <scope>NUCLEOTIDE SEQUENCE [LARGE SCALE GENOMIC DNA]</scope>
    <source>
        <strain evidence="1 2">HN-Y73</strain>
    </source>
</reference>
<evidence type="ECO:0000313" key="1">
    <source>
        <dbReference type="EMBL" id="RKF22364.1"/>
    </source>
</evidence>
<dbReference type="EMBL" id="RAPF01000002">
    <property type="protein sequence ID" value="RKF22364.1"/>
    <property type="molecule type" value="Genomic_DNA"/>
</dbReference>
<proteinExistence type="predicted"/>
<accession>A0A420ENY1</accession>
<dbReference type="OrthoDB" id="9811595at2"/>